<name>A0A0F9DAJ4_9ZZZZ</name>
<gene>
    <name evidence="1" type="ORF">LCGC14_2512390</name>
</gene>
<protein>
    <submittedName>
        <fullName evidence="1">Uncharacterized protein</fullName>
    </submittedName>
</protein>
<feature type="non-terminal residue" evidence="1">
    <location>
        <position position="125"/>
    </location>
</feature>
<proteinExistence type="predicted"/>
<organism evidence="1">
    <name type="scientific">marine sediment metagenome</name>
    <dbReference type="NCBI Taxonomy" id="412755"/>
    <lineage>
        <taxon>unclassified sequences</taxon>
        <taxon>metagenomes</taxon>
        <taxon>ecological metagenomes</taxon>
    </lineage>
</organism>
<comment type="caution">
    <text evidence="1">The sequence shown here is derived from an EMBL/GenBank/DDBJ whole genome shotgun (WGS) entry which is preliminary data.</text>
</comment>
<accession>A0A0F9DAJ4</accession>
<dbReference type="AlphaFoldDB" id="A0A0F9DAJ4"/>
<dbReference type="SUPFAM" id="SSF48295">
    <property type="entry name" value="TrpR-like"/>
    <property type="match status" value="1"/>
</dbReference>
<dbReference type="EMBL" id="LAZR01040326">
    <property type="protein sequence ID" value="KKL14761.1"/>
    <property type="molecule type" value="Genomic_DNA"/>
</dbReference>
<sequence length="125" mass="14085">MAKSIPVEELDKETMEKLGIELPPSFGEVGSNLLVLGKVFNAIKDLNDDEALRVLQQVQMYIISRKNAPDIESVQLPGDGVPESYAPPIEWTLQVVAKIYKLKPIELKQRKRDAHIVEARQVAMY</sequence>
<reference evidence="1" key="1">
    <citation type="journal article" date="2015" name="Nature">
        <title>Complex archaea that bridge the gap between prokaryotes and eukaryotes.</title>
        <authorList>
            <person name="Spang A."/>
            <person name="Saw J.H."/>
            <person name="Jorgensen S.L."/>
            <person name="Zaremba-Niedzwiedzka K."/>
            <person name="Martijn J."/>
            <person name="Lind A.E."/>
            <person name="van Eijk R."/>
            <person name="Schleper C."/>
            <person name="Guy L."/>
            <person name="Ettema T.J."/>
        </authorList>
    </citation>
    <scope>NUCLEOTIDE SEQUENCE</scope>
</reference>
<dbReference type="GO" id="GO:0043565">
    <property type="term" value="F:sequence-specific DNA binding"/>
    <property type="evidence" value="ECO:0007669"/>
    <property type="project" value="InterPro"/>
</dbReference>
<dbReference type="InterPro" id="IPR010921">
    <property type="entry name" value="Trp_repressor/repl_initiator"/>
</dbReference>
<dbReference type="Gene3D" id="1.10.1750.10">
    <property type="match status" value="1"/>
</dbReference>
<evidence type="ECO:0000313" key="1">
    <source>
        <dbReference type="EMBL" id="KKL14761.1"/>
    </source>
</evidence>